<feature type="compositionally biased region" description="Polar residues" evidence="7">
    <location>
        <begin position="93"/>
        <end position="106"/>
    </location>
</feature>
<evidence type="ECO:0000313" key="10">
    <source>
        <dbReference type="EMBL" id="KAJ1722553.1"/>
    </source>
</evidence>
<evidence type="ECO:0000256" key="7">
    <source>
        <dbReference type="SAM" id="MobiDB-lite"/>
    </source>
</evidence>
<evidence type="ECO:0000256" key="2">
    <source>
        <dbReference type="ARBA" id="ARBA00006677"/>
    </source>
</evidence>
<gene>
    <name evidence="10" type="primary">PSF1</name>
    <name evidence="10" type="ORF">LPJ53_003050</name>
</gene>
<protein>
    <recommendedName>
        <fullName evidence="3 6">DNA replication complex GINS protein PSF1</fullName>
    </recommendedName>
</protein>
<dbReference type="Pfam" id="PF05916">
    <property type="entry name" value="Sld5"/>
    <property type="match status" value="1"/>
</dbReference>
<evidence type="ECO:0000256" key="1">
    <source>
        <dbReference type="ARBA" id="ARBA00004123"/>
    </source>
</evidence>
<evidence type="ECO:0000256" key="5">
    <source>
        <dbReference type="ARBA" id="ARBA00023242"/>
    </source>
</evidence>
<comment type="subunit">
    <text evidence="6">Component of the GINS complex.</text>
</comment>
<dbReference type="InterPro" id="IPR056783">
    <property type="entry name" value="PSF1_C"/>
</dbReference>
<keyword evidence="5 6" id="KW-0539">Nucleus</keyword>
<evidence type="ECO:0000313" key="11">
    <source>
        <dbReference type="Proteomes" id="UP001149813"/>
    </source>
</evidence>
<dbReference type="Gene3D" id="1.20.58.1030">
    <property type="match status" value="1"/>
</dbReference>
<evidence type="ECO:0000256" key="3">
    <source>
        <dbReference type="ARBA" id="ARBA00015143"/>
    </source>
</evidence>
<evidence type="ECO:0000256" key="4">
    <source>
        <dbReference type="ARBA" id="ARBA00022705"/>
    </source>
</evidence>
<organism evidence="10 11">
    <name type="scientific">Coemansia erecta</name>
    <dbReference type="NCBI Taxonomy" id="147472"/>
    <lineage>
        <taxon>Eukaryota</taxon>
        <taxon>Fungi</taxon>
        <taxon>Fungi incertae sedis</taxon>
        <taxon>Zoopagomycota</taxon>
        <taxon>Kickxellomycotina</taxon>
        <taxon>Kickxellomycetes</taxon>
        <taxon>Kickxellales</taxon>
        <taxon>Kickxellaceae</taxon>
        <taxon>Coemansia</taxon>
    </lineage>
</organism>
<dbReference type="PANTHER" id="PTHR12914:SF2">
    <property type="entry name" value="DNA REPLICATION COMPLEX GINS PROTEIN PSF1"/>
    <property type="match status" value="1"/>
</dbReference>
<comment type="caution">
    <text evidence="10">The sequence shown here is derived from an EMBL/GenBank/DDBJ whole genome shotgun (WGS) entry which is preliminary data.</text>
</comment>
<dbReference type="SUPFAM" id="SSF158573">
    <property type="entry name" value="GINS helical bundle-like"/>
    <property type="match status" value="2"/>
</dbReference>
<dbReference type="InterPro" id="IPR036224">
    <property type="entry name" value="GINS_bundle-like_dom_sf"/>
</dbReference>
<reference evidence="10" key="1">
    <citation type="submission" date="2022-07" db="EMBL/GenBank/DDBJ databases">
        <title>Phylogenomic reconstructions and comparative analyses of Kickxellomycotina fungi.</title>
        <authorList>
            <person name="Reynolds N.K."/>
            <person name="Stajich J.E."/>
            <person name="Barry K."/>
            <person name="Grigoriev I.V."/>
            <person name="Crous P."/>
            <person name="Smith M.E."/>
        </authorList>
    </citation>
    <scope>NUCLEOTIDE SEQUENCE</scope>
    <source>
        <strain evidence="10">NBRC 32514</strain>
    </source>
</reference>
<dbReference type="InterPro" id="IPR005339">
    <property type="entry name" value="GINS_Psf1"/>
</dbReference>
<sequence>MLGDEAFRLVKEARNITTDHIPAYNEEQVRLVAQESRYLWTRIEELIASLNTLQSQGGDGHEFESSQTQDPMGHQPMSPQKQFGGAADLGGYSQHSFDSDPTTAASRSNAMIENTNAQSTLFLVTLNRNKRCLLAYHHKRMEFIRSLLWALHLAPSLVPAQMSVKLSPEEQNYAREYAKLNSAYRDAVERQLCLNDSLDWTANGELPPRDLFIEVRVVKDCGEIVTENGVVNLQAGSQHYLHRSDIEHLITIGYLEHISPK</sequence>
<evidence type="ECO:0000259" key="8">
    <source>
        <dbReference type="Pfam" id="PF05916"/>
    </source>
</evidence>
<comment type="subcellular location">
    <subcellularLocation>
        <location evidence="1 6">Nucleus</location>
    </subcellularLocation>
</comment>
<feature type="region of interest" description="Disordered" evidence="7">
    <location>
        <begin position="54"/>
        <end position="106"/>
    </location>
</feature>
<dbReference type="Pfam" id="PF24997">
    <property type="entry name" value="PSF1_C"/>
    <property type="match status" value="1"/>
</dbReference>
<dbReference type="GO" id="GO:0000811">
    <property type="term" value="C:GINS complex"/>
    <property type="evidence" value="ECO:0007669"/>
    <property type="project" value="UniProtKB-UniRule"/>
</dbReference>
<keyword evidence="11" id="KW-1185">Reference proteome</keyword>
<comment type="function">
    <text evidence="6">Required for correct functioning of the GINS complex, a complex that plays an essential role in the initiation of DNA replication, and progression of DNA replication forks. GINS complex seems to bind preferentially to single-stranded DNA.</text>
</comment>
<dbReference type="CDD" id="cd11710">
    <property type="entry name" value="GINS_A_psf1"/>
    <property type="match status" value="1"/>
</dbReference>
<dbReference type="AlphaFoldDB" id="A0A9W7Y1K5"/>
<dbReference type="OrthoDB" id="10252587at2759"/>
<feature type="domain" description="DNA replication complex GINS protein PSF1 C-terminal" evidence="9">
    <location>
        <begin position="210"/>
        <end position="258"/>
    </location>
</feature>
<dbReference type="EMBL" id="JANBOJ010000106">
    <property type="protein sequence ID" value="KAJ1722553.1"/>
    <property type="molecule type" value="Genomic_DNA"/>
</dbReference>
<feature type="domain" description="GINS subunit" evidence="8">
    <location>
        <begin position="123"/>
        <end position="185"/>
    </location>
</feature>
<accession>A0A9W7Y1K5</accession>
<name>A0A9W7Y1K5_9FUNG</name>
<dbReference type="Proteomes" id="UP001149813">
    <property type="component" value="Unassembled WGS sequence"/>
</dbReference>
<evidence type="ECO:0000259" key="9">
    <source>
        <dbReference type="Pfam" id="PF24997"/>
    </source>
</evidence>
<proteinExistence type="inferred from homology"/>
<comment type="similarity">
    <text evidence="2 6">Belongs to the GINS1/PSF1 family.</text>
</comment>
<keyword evidence="4 6" id="KW-0235">DNA replication</keyword>
<dbReference type="CDD" id="cd21696">
    <property type="entry name" value="GINS_B_Psf1"/>
    <property type="match status" value="1"/>
</dbReference>
<evidence type="ECO:0000256" key="6">
    <source>
        <dbReference type="RuleBase" id="RU368085"/>
    </source>
</evidence>
<dbReference type="GO" id="GO:1902983">
    <property type="term" value="P:DNA strand elongation involved in mitotic DNA replication"/>
    <property type="evidence" value="ECO:0007669"/>
    <property type="project" value="TreeGrafter"/>
</dbReference>
<dbReference type="PANTHER" id="PTHR12914">
    <property type="entry name" value="PARTNER OF SLD5"/>
    <property type="match status" value="1"/>
</dbReference>
<dbReference type="InterPro" id="IPR021151">
    <property type="entry name" value="GINS_A"/>
</dbReference>